<feature type="chain" id="PRO_5042962437" description="Protein kinase domain-containing protein" evidence="9">
    <location>
        <begin position="38"/>
        <end position="661"/>
    </location>
</feature>
<comment type="subcellular location">
    <subcellularLocation>
        <location evidence="1">Membrane</location>
    </subcellularLocation>
</comment>
<keyword evidence="12" id="KW-1185">Reference proteome</keyword>
<dbReference type="Proteomes" id="UP001341281">
    <property type="component" value="Chromosome 09"/>
</dbReference>
<dbReference type="EMBL" id="CP144753">
    <property type="protein sequence ID" value="WVZ92881.1"/>
    <property type="molecule type" value="Genomic_DNA"/>
</dbReference>
<evidence type="ECO:0000256" key="8">
    <source>
        <dbReference type="SAM" id="Phobius"/>
    </source>
</evidence>
<dbReference type="InterPro" id="IPR001245">
    <property type="entry name" value="Ser-Thr/Tyr_kinase_cat_dom"/>
</dbReference>
<keyword evidence="3 8" id="KW-0812">Transmembrane</keyword>
<dbReference type="GO" id="GO:0016020">
    <property type="term" value="C:membrane"/>
    <property type="evidence" value="ECO:0007669"/>
    <property type="project" value="UniProtKB-SubCell"/>
</dbReference>
<feature type="domain" description="Protein kinase" evidence="10">
    <location>
        <begin position="368"/>
        <end position="641"/>
    </location>
</feature>
<dbReference type="Pfam" id="PF13855">
    <property type="entry name" value="LRR_8"/>
    <property type="match status" value="1"/>
</dbReference>
<name>A0AAQ3UIZ5_PASNO</name>
<dbReference type="Pfam" id="PF08263">
    <property type="entry name" value="LRRNT_2"/>
    <property type="match status" value="1"/>
</dbReference>
<dbReference type="InterPro" id="IPR011009">
    <property type="entry name" value="Kinase-like_dom_sf"/>
</dbReference>
<dbReference type="Gene3D" id="3.30.200.20">
    <property type="entry name" value="Phosphorylase Kinase, domain 1"/>
    <property type="match status" value="1"/>
</dbReference>
<dbReference type="InterPro" id="IPR000719">
    <property type="entry name" value="Prot_kinase_dom"/>
</dbReference>
<feature type="transmembrane region" description="Helical" evidence="8">
    <location>
        <begin position="269"/>
        <end position="292"/>
    </location>
</feature>
<evidence type="ECO:0000256" key="1">
    <source>
        <dbReference type="ARBA" id="ARBA00004370"/>
    </source>
</evidence>
<keyword evidence="2" id="KW-0433">Leucine-rich repeat</keyword>
<evidence type="ECO:0000256" key="9">
    <source>
        <dbReference type="SAM" id="SignalP"/>
    </source>
</evidence>
<dbReference type="SUPFAM" id="SSF52058">
    <property type="entry name" value="L domain-like"/>
    <property type="match status" value="1"/>
</dbReference>
<dbReference type="InterPro" id="IPR001611">
    <property type="entry name" value="Leu-rich_rpt"/>
</dbReference>
<proteinExistence type="predicted"/>
<dbReference type="FunFam" id="3.80.10.10:FF:000400">
    <property type="entry name" value="Nuclear pore complex protein NUP107"/>
    <property type="match status" value="1"/>
</dbReference>
<dbReference type="InterPro" id="IPR032675">
    <property type="entry name" value="LRR_dom_sf"/>
</dbReference>
<dbReference type="AlphaFoldDB" id="A0AAQ3UIZ5"/>
<evidence type="ECO:0000256" key="3">
    <source>
        <dbReference type="ARBA" id="ARBA00022692"/>
    </source>
</evidence>
<protein>
    <recommendedName>
        <fullName evidence="10">Protein kinase domain-containing protein</fullName>
    </recommendedName>
</protein>
<evidence type="ECO:0000256" key="2">
    <source>
        <dbReference type="ARBA" id="ARBA00022614"/>
    </source>
</evidence>
<dbReference type="PROSITE" id="PS50011">
    <property type="entry name" value="PROTEIN_KINASE_DOM"/>
    <property type="match status" value="1"/>
</dbReference>
<keyword evidence="5" id="KW-0677">Repeat</keyword>
<dbReference type="PANTHER" id="PTHR48010">
    <property type="entry name" value="OS05G0588300 PROTEIN"/>
    <property type="match status" value="1"/>
</dbReference>
<dbReference type="SUPFAM" id="SSF56112">
    <property type="entry name" value="Protein kinase-like (PK-like)"/>
    <property type="match status" value="1"/>
</dbReference>
<gene>
    <name evidence="11" type="ORF">U9M48_038917</name>
</gene>
<accession>A0AAQ3UIZ5</accession>
<dbReference type="Pfam" id="PF07714">
    <property type="entry name" value="PK_Tyr_Ser-Thr"/>
    <property type="match status" value="1"/>
</dbReference>
<evidence type="ECO:0000313" key="11">
    <source>
        <dbReference type="EMBL" id="WVZ92881.1"/>
    </source>
</evidence>
<keyword evidence="6 8" id="KW-1133">Transmembrane helix</keyword>
<evidence type="ECO:0000256" key="5">
    <source>
        <dbReference type="ARBA" id="ARBA00022737"/>
    </source>
</evidence>
<dbReference type="Gene3D" id="3.80.10.10">
    <property type="entry name" value="Ribonuclease Inhibitor"/>
    <property type="match status" value="1"/>
</dbReference>
<dbReference type="InterPro" id="IPR050994">
    <property type="entry name" value="At_inactive_RLKs"/>
</dbReference>
<keyword evidence="7 8" id="KW-0472">Membrane</keyword>
<dbReference type="GO" id="GO:0004672">
    <property type="term" value="F:protein kinase activity"/>
    <property type="evidence" value="ECO:0007669"/>
    <property type="project" value="InterPro"/>
</dbReference>
<keyword evidence="4 9" id="KW-0732">Signal</keyword>
<evidence type="ECO:0000259" key="10">
    <source>
        <dbReference type="PROSITE" id="PS50011"/>
    </source>
</evidence>
<dbReference type="InterPro" id="IPR013210">
    <property type="entry name" value="LRR_N_plant-typ"/>
</dbReference>
<sequence>MAMAMARQRGPAGGVAVPFMMAALLLAAALPARVVVAQDLAGDRAALLALRGALDRGNILPWDATAPTPCVWRGVGCAQTPTGTRVTELRLPGKRLAGTIPPGTLGNLTALQKLSLRHNTITGAIPADIGNCGELRAMNLTDNQFTGPVPDGFFSLAVLRRADLALNRLTGGVSQDFNRLKQLDTLFLQSNDLAGALPAGLYLPNLKRFNVSFNAGLTGPVPASLSRMPATAFLGTALCDGPLAACTNSTPPAPPPGGDDNGRRGLSRWAIVGIIVAAAFLLLLLMGLVACLRRRQAPAGRPAGGAAANVHEGAAPLTVTVARTDRDAVKQSHAPPIAPVMIREGGNKKLVFLGSAPERPYDLETLLRASAEVIGKGALGTTYRATLDGGDPVLAVKRLREMHLSEDEFRDKAAALGALHHDNLPRLRAFFYSREEKLLVYDFVGAGSLSALLHDGGAEGRAELDFTARARIALAAARGVAFIHRGGSRLSHGSIKSSNIVVTATRDGAYVSDYGVAELAGAAALPRRGAGYHAPEVTDARAVPQSADVYSFGVVVLELLSGRAPAHALPDGADGVDLPRWVRSVVQEEWTSEVFDAAIANEPRVEGEMMRLLQLGMECTEQRPDRRPTMAQVEARIQRIVEDACRKADFSSTDGSRSVSA</sequence>
<dbReference type="PANTHER" id="PTHR48010:SF24">
    <property type="entry name" value="OS08G0427600 PROTEIN"/>
    <property type="match status" value="1"/>
</dbReference>
<dbReference type="Gene3D" id="1.10.510.10">
    <property type="entry name" value="Transferase(Phosphotransferase) domain 1"/>
    <property type="match status" value="1"/>
</dbReference>
<evidence type="ECO:0000256" key="4">
    <source>
        <dbReference type="ARBA" id="ARBA00022729"/>
    </source>
</evidence>
<evidence type="ECO:0000313" key="12">
    <source>
        <dbReference type="Proteomes" id="UP001341281"/>
    </source>
</evidence>
<dbReference type="GO" id="GO:0005524">
    <property type="term" value="F:ATP binding"/>
    <property type="evidence" value="ECO:0007669"/>
    <property type="project" value="InterPro"/>
</dbReference>
<evidence type="ECO:0000256" key="6">
    <source>
        <dbReference type="ARBA" id="ARBA00022989"/>
    </source>
</evidence>
<feature type="signal peptide" evidence="9">
    <location>
        <begin position="1"/>
        <end position="37"/>
    </location>
</feature>
<reference evidence="11 12" key="1">
    <citation type="submission" date="2024-02" db="EMBL/GenBank/DDBJ databases">
        <title>High-quality chromosome-scale genome assembly of Pensacola bahiagrass (Paspalum notatum Flugge var. saurae).</title>
        <authorList>
            <person name="Vega J.M."/>
            <person name="Podio M."/>
            <person name="Orjuela J."/>
            <person name="Siena L.A."/>
            <person name="Pessino S.C."/>
            <person name="Combes M.C."/>
            <person name="Mariac C."/>
            <person name="Albertini E."/>
            <person name="Pupilli F."/>
            <person name="Ortiz J.P.A."/>
            <person name="Leblanc O."/>
        </authorList>
    </citation>
    <scope>NUCLEOTIDE SEQUENCE [LARGE SCALE GENOMIC DNA]</scope>
    <source>
        <strain evidence="11">R1</strain>
        <tissue evidence="11">Leaf</tissue>
    </source>
</reference>
<evidence type="ECO:0000256" key="7">
    <source>
        <dbReference type="ARBA" id="ARBA00023136"/>
    </source>
</evidence>
<organism evidence="11 12">
    <name type="scientific">Paspalum notatum var. saurae</name>
    <dbReference type="NCBI Taxonomy" id="547442"/>
    <lineage>
        <taxon>Eukaryota</taxon>
        <taxon>Viridiplantae</taxon>
        <taxon>Streptophyta</taxon>
        <taxon>Embryophyta</taxon>
        <taxon>Tracheophyta</taxon>
        <taxon>Spermatophyta</taxon>
        <taxon>Magnoliopsida</taxon>
        <taxon>Liliopsida</taxon>
        <taxon>Poales</taxon>
        <taxon>Poaceae</taxon>
        <taxon>PACMAD clade</taxon>
        <taxon>Panicoideae</taxon>
        <taxon>Andropogonodae</taxon>
        <taxon>Paspaleae</taxon>
        <taxon>Paspalinae</taxon>
        <taxon>Paspalum</taxon>
    </lineage>
</organism>